<geneLocation type="mitochondrion" evidence="5"/>
<dbReference type="GO" id="GO:1990904">
    <property type="term" value="C:ribonucleoprotein complex"/>
    <property type="evidence" value="ECO:0007669"/>
    <property type="project" value="UniProtKB-KW"/>
</dbReference>
<protein>
    <submittedName>
        <fullName evidence="5">Ribosomal protein S7</fullName>
    </submittedName>
</protein>
<evidence type="ECO:0000256" key="1">
    <source>
        <dbReference type="ARBA" id="ARBA00007151"/>
    </source>
</evidence>
<dbReference type="InterPro" id="IPR000235">
    <property type="entry name" value="Ribosomal_uS7"/>
</dbReference>
<dbReference type="EMBL" id="KY379823">
    <property type="protein sequence ID" value="AQL10473.1"/>
    <property type="molecule type" value="Genomic_DNA"/>
</dbReference>
<evidence type="ECO:0000256" key="3">
    <source>
        <dbReference type="ARBA" id="ARBA00023274"/>
    </source>
</evidence>
<dbReference type="Pfam" id="PF00177">
    <property type="entry name" value="Ribosomal_S7"/>
    <property type="match status" value="1"/>
</dbReference>
<feature type="domain" description="Small ribosomal subunit protein uS7" evidence="4">
    <location>
        <begin position="156"/>
        <end position="296"/>
    </location>
</feature>
<keyword evidence="3" id="KW-0687">Ribonucleoprotein</keyword>
<proteinExistence type="inferred from homology"/>
<dbReference type="RefSeq" id="YP_009370747.1">
    <property type="nucleotide sequence ID" value="NC_034794.1"/>
</dbReference>
<organism evidence="5">
    <name type="scientific">Eukaryota sp. BB2</name>
    <dbReference type="NCBI Taxonomy" id="1949062"/>
    <lineage>
        <taxon>Eukaryota</taxon>
    </lineage>
</organism>
<name>A0A1X8VEY7_9EUKA</name>
<dbReference type="GeneID" id="32888050"/>
<dbReference type="InterPro" id="IPR023798">
    <property type="entry name" value="Ribosomal_uS7_dom"/>
</dbReference>
<dbReference type="Gene3D" id="1.10.455.10">
    <property type="entry name" value="Ribosomal protein S7 domain"/>
    <property type="match status" value="1"/>
</dbReference>
<dbReference type="GO" id="GO:0006412">
    <property type="term" value="P:translation"/>
    <property type="evidence" value="ECO:0007669"/>
    <property type="project" value="InterPro"/>
</dbReference>
<dbReference type="PANTHER" id="PTHR11205">
    <property type="entry name" value="RIBOSOMAL PROTEIN S7"/>
    <property type="match status" value="1"/>
</dbReference>
<keyword evidence="2 5" id="KW-0689">Ribosomal protein</keyword>
<evidence type="ECO:0000259" key="4">
    <source>
        <dbReference type="Pfam" id="PF00177"/>
    </source>
</evidence>
<evidence type="ECO:0000256" key="2">
    <source>
        <dbReference type="ARBA" id="ARBA00022980"/>
    </source>
</evidence>
<dbReference type="InterPro" id="IPR036823">
    <property type="entry name" value="Ribosomal_uS7_dom_sf"/>
</dbReference>
<comment type="similarity">
    <text evidence="1">Belongs to the universal ribosomal protein uS7 family.</text>
</comment>
<accession>A0A1X8VEY7</accession>
<gene>
    <name evidence="5" type="primary">rps7</name>
</gene>
<dbReference type="GO" id="GO:0005840">
    <property type="term" value="C:ribosome"/>
    <property type="evidence" value="ECO:0007669"/>
    <property type="project" value="UniProtKB-KW"/>
</dbReference>
<keyword evidence="5" id="KW-0496">Mitochondrion</keyword>
<dbReference type="SUPFAM" id="SSF47973">
    <property type="entry name" value="Ribosomal protein S7"/>
    <property type="match status" value="1"/>
</dbReference>
<sequence length="309" mass="36760">MIFTKQINQLPIKKRKKKKVFGKDQSKKPVIVFNSPGFYHLYSLRQPQVVYNPQQLKSIFGLIINNKRFKNMRYIPTLIPYYYFHGDAKHILSRKNKNKLPIRAYTKGKVILSYMTKFSRGKEPKNVMMQYKYGFFIPRGPKERVEKSHVTLYRINVLWHLIFKDAIIEKFINCLIKSGLKQKAELLFFKALKNIKILTHAQPLKIFYRAIKNIQPVIETRTVLRSGKSYFVPKELTLKRQTMLAIKWLILAAYKSKDKFHKFSNSLTYEIINAANNTGFAVERAREVHERAFANRIHMNFLRKRKKRR</sequence>
<evidence type="ECO:0000313" key="5">
    <source>
        <dbReference type="EMBL" id="AQL10473.1"/>
    </source>
</evidence>
<dbReference type="AlphaFoldDB" id="A0A1X8VEY7"/>
<reference evidence="5" key="1">
    <citation type="journal article" date="2017" name="Genome Biol. Evol.">
        <title>Mitochondrial Genome Evolution and a Novel RNA Editing System in Deep-Branching Heteroloboseids.</title>
        <authorList>
            <person name="Yang J."/>
            <person name="Harding T."/>
            <person name="Kamikawa R."/>
            <person name="Simpson A.G.B."/>
            <person name="Roger A.J."/>
        </authorList>
    </citation>
    <scope>NUCLEOTIDE SEQUENCE</scope>
</reference>